<accession>A0A235HHW8</accession>
<evidence type="ECO:0000313" key="2">
    <source>
        <dbReference type="EMBL" id="OYD84785.1"/>
    </source>
</evidence>
<dbReference type="PIRSF" id="PIRSF036389">
    <property type="entry name" value="IOR_B"/>
    <property type="match status" value="1"/>
</dbReference>
<geneLocation type="plasmid" evidence="2">
    <name>unnamed</name>
</geneLocation>
<dbReference type="GO" id="GO:0016491">
    <property type="term" value="F:oxidoreductase activity"/>
    <property type="evidence" value="ECO:0007669"/>
    <property type="project" value="InterPro"/>
</dbReference>
<dbReference type="EMBL" id="NOWT01000005">
    <property type="protein sequence ID" value="OYD84785.1"/>
    <property type="molecule type" value="Genomic_DNA"/>
</dbReference>
<dbReference type="InterPro" id="IPR012368">
    <property type="entry name" value="OxRdtase_Mopterin-bd_su_IorB"/>
</dbReference>
<dbReference type="AlphaFoldDB" id="A0A235HHW8"/>
<organism evidence="2 3">
    <name type="scientific">Azospirillum brasilense</name>
    <dbReference type="NCBI Taxonomy" id="192"/>
    <lineage>
        <taxon>Bacteria</taxon>
        <taxon>Pseudomonadati</taxon>
        <taxon>Pseudomonadota</taxon>
        <taxon>Alphaproteobacteria</taxon>
        <taxon>Rhodospirillales</taxon>
        <taxon>Azospirillaceae</taxon>
        <taxon>Azospirillum</taxon>
    </lineage>
</organism>
<proteinExistence type="predicted"/>
<comment type="caution">
    <text evidence="2">The sequence shown here is derived from an EMBL/GenBank/DDBJ whole genome shotgun (WGS) entry which is preliminary data.</text>
</comment>
<dbReference type="InterPro" id="IPR006311">
    <property type="entry name" value="TAT_signal"/>
</dbReference>
<dbReference type="Proteomes" id="UP000215367">
    <property type="component" value="Unassembled WGS sequence"/>
</dbReference>
<dbReference type="InterPro" id="IPR052516">
    <property type="entry name" value="N-heterocyclic_Hydroxylase"/>
</dbReference>
<dbReference type="Gene3D" id="3.90.1170.50">
    <property type="entry name" value="Aldehyde oxidase/xanthine dehydrogenase, a/b hammerhead"/>
    <property type="match status" value="1"/>
</dbReference>
<dbReference type="Pfam" id="PF20256">
    <property type="entry name" value="MoCoBD_2"/>
    <property type="match status" value="2"/>
</dbReference>
<dbReference type="InterPro" id="IPR037165">
    <property type="entry name" value="AldOxase/xan_DH_Mopterin-bd_sf"/>
</dbReference>
<keyword evidence="2" id="KW-0614">Plasmid</keyword>
<reference evidence="2 3" key="1">
    <citation type="submission" date="2017-07" db="EMBL/GenBank/DDBJ databases">
        <title>Whole genome sequence of Azospirillum brasilense 2A1, a potential biofertilizer strain.</title>
        <authorList>
            <person name="Fontana C.A."/>
            <person name="Toffoli L.M."/>
            <person name="Salazar S.M."/>
            <person name="Puglisi E."/>
            <person name="Pedraza R."/>
            <person name="Bassi D."/>
            <person name="Cocconcelli P.S."/>
        </authorList>
    </citation>
    <scope>NUCLEOTIDE SEQUENCE [LARGE SCALE GENOMIC DNA]</scope>
    <source>
        <strain evidence="2 3">2A1</strain>
        <plasmid evidence="2">unnamed</plasmid>
    </source>
</reference>
<gene>
    <name evidence="2" type="ORF">CHT98_07715</name>
</gene>
<dbReference type="InterPro" id="IPR000674">
    <property type="entry name" value="Ald_Oxase/Xan_DH_a/b"/>
</dbReference>
<protein>
    <submittedName>
        <fullName evidence="2">Aldehyde dehydrogenase</fullName>
    </submittedName>
</protein>
<dbReference type="Pfam" id="PF02738">
    <property type="entry name" value="MoCoBD_1"/>
    <property type="match status" value="1"/>
</dbReference>
<evidence type="ECO:0000313" key="3">
    <source>
        <dbReference type="Proteomes" id="UP000215367"/>
    </source>
</evidence>
<dbReference type="InterPro" id="IPR008274">
    <property type="entry name" value="AldOxase/xan_DH_MoCoBD1"/>
</dbReference>
<dbReference type="PANTHER" id="PTHR47495">
    <property type="entry name" value="ALDEHYDE DEHYDROGENASE"/>
    <property type="match status" value="1"/>
</dbReference>
<dbReference type="SMART" id="SM01008">
    <property type="entry name" value="Ald_Xan_dh_C"/>
    <property type="match status" value="1"/>
</dbReference>
<dbReference type="PANTHER" id="PTHR47495:SF2">
    <property type="entry name" value="ALDEHYDE DEHYDROGENASE"/>
    <property type="match status" value="1"/>
</dbReference>
<dbReference type="Gene3D" id="3.30.365.10">
    <property type="entry name" value="Aldehyde oxidase/xanthine dehydrogenase, molybdopterin binding domain"/>
    <property type="match status" value="3"/>
</dbReference>
<dbReference type="RefSeq" id="WP_094302665.1">
    <property type="nucleotide sequence ID" value="NZ_NOWT01000005.1"/>
</dbReference>
<dbReference type="SUPFAM" id="SSF56003">
    <property type="entry name" value="Molybdenum cofactor-binding domain"/>
    <property type="match status" value="2"/>
</dbReference>
<dbReference type="InterPro" id="IPR046867">
    <property type="entry name" value="AldOxase/xan_DH_MoCoBD2"/>
</dbReference>
<dbReference type="PROSITE" id="PS51318">
    <property type="entry name" value="TAT"/>
    <property type="match status" value="1"/>
</dbReference>
<sequence length="734" mass="76714">MAMADRNTLSPPPANPLSRRGFLISAAATGGALVIGLRPAGVAARNEDGTAAEAATVGDATLTPFIRIPPAGAIEIIVPSAEMGQGVYAAIATLVAEELEVPLDQVRAVPAPADPGRYAHPLLRDQITGGSVTVRGFWTPMRQAGATARTMLVAAAARQWGVPADSCRAEAGAVRHPASGRSAPYGALAAAAAREPVPETVLLKPASAFTLIGKPLPRLDSPAKVNGTALYGLDARPPGVKFAALAICPSFGGTLKAVDDSAALAVKGVRQVVRLSDAVAVVADHTGAARKGLAALRITWDAGPNGGLTTAELERRAASAMAGDALVAHKAGNVAAAEAAQARSLDLVYRLPILAHTTMEPMNCTVHAREDGCEVWVGTQVAGRARQAAAAVTGLPVEKVVVHNHLLGGGFGRRLDHDGITFATRVAQQVEGPVQVVWSREEDIRHDSFRYLNLSRLQLTLGPDGLPVSWRHRVVGPAIMARFLPIFFKDGIDLDIVGGAEGPYDIPNKRVEYVRHEGPEGMLTGNWRGVGGTRNAPAMEGGIDEAAHLAGQDPVAYRRRLLTGMPRLRAVLDFAAERAGWGTPLEPGRGRGVAVLSDFGSFTALVADVQVAPGGAVRIERMVCAVDCGQVINPVIIRQQIESGIVYGLSAALYGRLTVADGAIVEGNFDDSPVLRIHECPRIEVHIVPSTEAPGGVGELSTPVVAPAVMNAIFAATGQRLRELPIDASRLRRA</sequence>
<feature type="domain" description="Aldehyde oxidase/xanthine dehydrogenase a/b hammerhead" evidence="1">
    <location>
        <begin position="226"/>
        <end position="304"/>
    </location>
</feature>
<name>A0A235HHW8_AZOBR</name>
<evidence type="ECO:0000259" key="1">
    <source>
        <dbReference type="SMART" id="SM01008"/>
    </source>
</evidence>